<organism evidence="2">
    <name type="scientific">Rhizophora mucronata</name>
    <name type="common">Asiatic mangrove</name>
    <dbReference type="NCBI Taxonomy" id="61149"/>
    <lineage>
        <taxon>Eukaryota</taxon>
        <taxon>Viridiplantae</taxon>
        <taxon>Streptophyta</taxon>
        <taxon>Embryophyta</taxon>
        <taxon>Tracheophyta</taxon>
        <taxon>Spermatophyta</taxon>
        <taxon>Magnoliopsida</taxon>
        <taxon>eudicotyledons</taxon>
        <taxon>Gunneridae</taxon>
        <taxon>Pentapetalae</taxon>
        <taxon>rosids</taxon>
        <taxon>fabids</taxon>
        <taxon>Malpighiales</taxon>
        <taxon>Rhizophoraceae</taxon>
        <taxon>Rhizophora</taxon>
    </lineage>
</organism>
<dbReference type="EMBL" id="GGEC01039930">
    <property type="protein sequence ID" value="MBX20414.1"/>
    <property type="molecule type" value="Transcribed_RNA"/>
</dbReference>
<accession>A0A2P2LR23</accession>
<reference evidence="2" key="1">
    <citation type="submission" date="2018-02" db="EMBL/GenBank/DDBJ databases">
        <title>Rhizophora mucronata_Transcriptome.</title>
        <authorList>
            <person name="Meera S.P."/>
            <person name="Sreeshan A."/>
            <person name="Augustine A."/>
        </authorList>
    </citation>
    <scope>NUCLEOTIDE SEQUENCE</scope>
    <source>
        <tissue evidence="2">Leaf</tissue>
    </source>
</reference>
<feature type="transmembrane region" description="Helical" evidence="1">
    <location>
        <begin position="35"/>
        <end position="53"/>
    </location>
</feature>
<dbReference type="AlphaFoldDB" id="A0A2P2LR23"/>
<sequence>MWFEEVYGKLDTGTLIYAFDCRTNWFKRYRYHRHLLVVCTFLWVESLLNLQIYNPGPA</sequence>
<name>A0A2P2LR23_RHIMU</name>
<keyword evidence="1" id="KW-0472">Membrane</keyword>
<protein>
    <submittedName>
        <fullName evidence="2">Uncharacterized protein</fullName>
    </submittedName>
</protein>
<keyword evidence="1" id="KW-0812">Transmembrane</keyword>
<evidence type="ECO:0000256" key="1">
    <source>
        <dbReference type="SAM" id="Phobius"/>
    </source>
</evidence>
<evidence type="ECO:0000313" key="2">
    <source>
        <dbReference type="EMBL" id="MBX20414.1"/>
    </source>
</evidence>
<keyword evidence="1" id="KW-1133">Transmembrane helix</keyword>
<proteinExistence type="predicted"/>